<name>A0A8J3FGH3_9FLAO</name>
<evidence type="ECO:0000313" key="2">
    <source>
        <dbReference type="EMBL" id="GGK25018.1"/>
    </source>
</evidence>
<evidence type="ECO:0000313" key="3">
    <source>
        <dbReference type="Proteomes" id="UP000612329"/>
    </source>
</evidence>
<dbReference type="Pfam" id="PF07179">
    <property type="entry name" value="SseB"/>
    <property type="match status" value="1"/>
</dbReference>
<gene>
    <name evidence="2" type="ORF">GCM10007962_19090</name>
</gene>
<dbReference type="RefSeq" id="WP_188652443.1">
    <property type="nucleotide sequence ID" value="NZ_BMNR01000004.1"/>
</dbReference>
<keyword evidence="3" id="KW-1185">Reference proteome</keyword>
<evidence type="ECO:0000259" key="1">
    <source>
        <dbReference type="Pfam" id="PF07179"/>
    </source>
</evidence>
<dbReference type="EMBL" id="BMNR01000004">
    <property type="protein sequence ID" value="GGK25018.1"/>
    <property type="molecule type" value="Genomic_DNA"/>
</dbReference>
<proteinExistence type="predicted"/>
<organism evidence="2 3">
    <name type="scientific">Yeosuana aromativorans</name>
    <dbReference type="NCBI Taxonomy" id="288019"/>
    <lineage>
        <taxon>Bacteria</taxon>
        <taxon>Pseudomonadati</taxon>
        <taxon>Bacteroidota</taxon>
        <taxon>Flavobacteriia</taxon>
        <taxon>Flavobacteriales</taxon>
        <taxon>Flavobacteriaceae</taxon>
        <taxon>Yeosuana</taxon>
    </lineage>
</organism>
<dbReference type="Proteomes" id="UP000612329">
    <property type="component" value="Unassembled WGS sequence"/>
</dbReference>
<feature type="domain" description="SseB protein N-terminal" evidence="1">
    <location>
        <begin position="42"/>
        <end position="161"/>
    </location>
</feature>
<accession>A0A8J3FGH3</accession>
<reference evidence="2" key="1">
    <citation type="journal article" date="2014" name="Int. J. Syst. Evol. Microbiol.">
        <title>Complete genome sequence of Corynebacterium casei LMG S-19264T (=DSM 44701T), isolated from a smear-ripened cheese.</title>
        <authorList>
            <consortium name="US DOE Joint Genome Institute (JGI-PGF)"/>
            <person name="Walter F."/>
            <person name="Albersmeier A."/>
            <person name="Kalinowski J."/>
            <person name="Ruckert C."/>
        </authorList>
    </citation>
    <scope>NUCLEOTIDE SEQUENCE</scope>
    <source>
        <strain evidence="2">JCM 12862</strain>
    </source>
</reference>
<protein>
    <recommendedName>
        <fullName evidence="1">SseB protein N-terminal domain-containing protein</fullName>
    </recommendedName>
</protein>
<dbReference type="AlphaFoldDB" id="A0A8J3FGH3"/>
<dbReference type="InterPro" id="IPR009839">
    <property type="entry name" value="SseB_N"/>
</dbReference>
<reference evidence="2" key="2">
    <citation type="submission" date="2020-09" db="EMBL/GenBank/DDBJ databases">
        <authorList>
            <person name="Sun Q."/>
            <person name="Ohkuma M."/>
        </authorList>
    </citation>
    <scope>NUCLEOTIDE SEQUENCE</scope>
    <source>
        <strain evidence="2">JCM 12862</strain>
    </source>
</reference>
<comment type="caution">
    <text evidence="2">The sequence shown here is derived from an EMBL/GenBank/DDBJ whole genome shotgun (WGS) entry which is preliminary data.</text>
</comment>
<sequence length="179" mass="20567">MKKLTILLLIMGLFNWSGLFGQKKAESDSKVDINKPIENPELKKAFETFRNKKTEENLMTVINGFLKANFLVLAITDEMETSKSGTNNVVVEKGGLIKFLNCFDQDDKPFLPLFTDWQEVDLWLKNRDMNTSGFVMNTFEAFEFAKNDTFYNGIVINSGSNAWTMSKEKIGNFLEEYKK</sequence>